<evidence type="ECO:0000313" key="1">
    <source>
        <dbReference type="Proteomes" id="UP000887577"/>
    </source>
</evidence>
<dbReference type="WBParaSite" id="PSU_v2.g17378.t1">
    <property type="protein sequence ID" value="PSU_v2.g17378.t1"/>
    <property type="gene ID" value="PSU_v2.g17378"/>
</dbReference>
<sequence length="152" mass="17459">MKDRIADGTITHCFLLTESHFNVLLSTEVEFDELKIINVDLDETESSIICSIMYDTNTIFDTSDVLNRCVKCGESESAVDFPADIFRVIYIKFAKNKEFFDKLKCEDNSKDILERLANEKAVEFCENKITYVISDVCSVTFDFDRNICETSI</sequence>
<proteinExistence type="predicted"/>
<evidence type="ECO:0000313" key="2">
    <source>
        <dbReference type="WBParaSite" id="PSU_v2.g17378.t1"/>
    </source>
</evidence>
<accession>A0A914YF42</accession>
<dbReference type="AlphaFoldDB" id="A0A914YF42"/>
<dbReference type="Proteomes" id="UP000887577">
    <property type="component" value="Unplaced"/>
</dbReference>
<reference evidence="2" key="1">
    <citation type="submission" date="2022-11" db="UniProtKB">
        <authorList>
            <consortium name="WormBaseParasite"/>
        </authorList>
    </citation>
    <scope>IDENTIFICATION</scope>
</reference>
<organism evidence="1 2">
    <name type="scientific">Panagrolaimus superbus</name>
    <dbReference type="NCBI Taxonomy" id="310955"/>
    <lineage>
        <taxon>Eukaryota</taxon>
        <taxon>Metazoa</taxon>
        <taxon>Ecdysozoa</taxon>
        <taxon>Nematoda</taxon>
        <taxon>Chromadorea</taxon>
        <taxon>Rhabditida</taxon>
        <taxon>Tylenchina</taxon>
        <taxon>Panagrolaimomorpha</taxon>
        <taxon>Panagrolaimoidea</taxon>
        <taxon>Panagrolaimidae</taxon>
        <taxon>Panagrolaimus</taxon>
    </lineage>
</organism>
<protein>
    <submittedName>
        <fullName evidence="2">Uncharacterized protein</fullName>
    </submittedName>
</protein>
<name>A0A914YF42_9BILA</name>
<keyword evidence="1" id="KW-1185">Reference proteome</keyword>